<keyword evidence="3 4" id="KW-0732">Signal</keyword>
<dbReference type="Proteomes" id="UP000219182">
    <property type="component" value="Unassembled WGS sequence"/>
</dbReference>
<reference evidence="6 7" key="1">
    <citation type="submission" date="2017-09" db="EMBL/GenBank/DDBJ databases">
        <title>Mesorhizobum sanjuanii sp. nov. isolated from nodules of Lotus tenuis in saline-alkaline lowlands of Flooding Pampa.</title>
        <authorList>
            <person name="Sannazzaro A.I."/>
            <person name="Torres Tejerizo G.A."/>
            <person name="Fontana F."/>
            <person name="Cumpa Velazquez L.M."/>
            <person name="Hansen L."/>
            <person name="Pistorio M."/>
            <person name="Estrella M.J."/>
        </authorList>
    </citation>
    <scope>NUCLEOTIDE SEQUENCE [LARGE SCALE GENOMIC DNA]</scope>
    <source>
        <strain evidence="6 7">BSA136</strain>
    </source>
</reference>
<evidence type="ECO:0000256" key="1">
    <source>
        <dbReference type="ARBA" id="ARBA00004196"/>
    </source>
</evidence>
<dbReference type="GO" id="GO:0030313">
    <property type="term" value="C:cell envelope"/>
    <property type="evidence" value="ECO:0007669"/>
    <property type="project" value="UniProtKB-SubCell"/>
</dbReference>
<proteinExistence type="inferred from homology"/>
<dbReference type="PANTHER" id="PTHR46847">
    <property type="entry name" value="D-ALLOSE-BINDING PERIPLASMIC PROTEIN-RELATED"/>
    <property type="match status" value="1"/>
</dbReference>
<dbReference type="Gene3D" id="3.40.50.2300">
    <property type="match status" value="2"/>
</dbReference>
<evidence type="ECO:0000256" key="3">
    <source>
        <dbReference type="ARBA" id="ARBA00022729"/>
    </source>
</evidence>
<dbReference type="CDD" id="cd06324">
    <property type="entry name" value="PBP1_ABC_sugar_binding-like"/>
    <property type="match status" value="1"/>
</dbReference>
<feature type="domain" description="Periplasmic binding protein" evidence="5">
    <location>
        <begin position="47"/>
        <end position="290"/>
    </location>
</feature>
<comment type="similarity">
    <text evidence="2">Belongs to the bacterial solute-binding protein 2 family.</text>
</comment>
<evidence type="ECO:0000259" key="5">
    <source>
        <dbReference type="Pfam" id="PF13407"/>
    </source>
</evidence>
<sequence>MQGPAGSVANRVGGTMSFLSRLKSAVVGVVAAAFLSTAAVAADGPTVGVVVPTLDAQFWNSYVAFMKKGADELGVNLVVLNADNKPDQMVKSLEDLVAQKVDGIIFTPYWATAARGLTLAKEAEIPVILTDSYPDFSPQTERFPNYIAFIGPSDEDAGYQMAKALFAAIKPGPDGKKVIGVVNGTAGTSVAIDRRKGLEDALKEAPDVRVAGEVDGNFVRDTSQTAFESLFQGNPDITGVWAANGGTATGVMAALKNHGKKPGKDVMVVAMDLNPENVEAVKSGELLFDIGGHWLQGGFALVALFDQIKGIPVPAGADNVKLKLLPLTKDRVAQFEKDFPGGVPTYDFRQHSRFYNKDAKPAVFEMQYSN</sequence>
<dbReference type="Pfam" id="PF13407">
    <property type="entry name" value="Peripla_BP_4"/>
    <property type="match status" value="1"/>
</dbReference>
<comment type="caution">
    <text evidence="6">The sequence shown here is derived from an EMBL/GenBank/DDBJ whole genome shotgun (WGS) entry which is preliminary data.</text>
</comment>
<gene>
    <name evidence="6" type="ORF">CN311_18345</name>
</gene>
<dbReference type="InterPro" id="IPR028082">
    <property type="entry name" value="Peripla_BP_I"/>
</dbReference>
<dbReference type="SUPFAM" id="SSF53822">
    <property type="entry name" value="Periplasmic binding protein-like I"/>
    <property type="match status" value="1"/>
</dbReference>
<dbReference type="EMBL" id="NWQG01000115">
    <property type="protein sequence ID" value="PDQ19661.1"/>
    <property type="molecule type" value="Genomic_DNA"/>
</dbReference>
<feature type="chain" id="PRO_5012969850" description="Periplasmic binding protein domain-containing protein" evidence="4">
    <location>
        <begin position="42"/>
        <end position="370"/>
    </location>
</feature>
<keyword evidence="7" id="KW-1185">Reference proteome</keyword>
<accession>A0A2A6FDF1</accession>
<dbReference type="InterPro" id="IPR025997">
    <property type="entry name" value="SBP_2_dom"/>
</dbReference>
<organism evidence="6 7">
    <name type="scientific">Mesorhizobium sanjuanii</name>
    <dbReference type="NCBI Taxonomy" id="2037900"/>
    <lineage>
        <taxon>Bacteria</taxon>
        <taxon>Pseudomonadati</taxon>
        <taxon>Pseudomonadota</taxon>
        <taxon>Alphaproteobacteria</taxon>
        <taxon>Hyphomicrobiales</taxon>
        <taxon>Phyllobacteriaceae</taxon>
        <taxon>Mesorhizobium</taxon>
    </lineage>
</organism>
<protein>
    <recommendedName>
        <fullName evidence="5">Periplasmic binding protein domain-containing protein</fullName>
    </recommendedName>
</protein>
<comment type="subcellular location">
    <subcellularLocation>
        <location evidence="1">Cell envelope</location>
    </subcellularLocation>
</comment>
<evidence type="ECO:0000256" key="2">
    <source>
        <dbReference type="ARBA" id="ARBA00007639"/>
    </source>
</evidence>
<dbReference type="AlphaFoldDB" id="A0A2A6FDF1"/>
<evidence type="ECO:0000256" key="4">
    <source>
        <dbReference type="SAM" id="SignalP"/>
    </source>
</evidence>
<dbReference type="GO" id="GO:0030246">
    <property type="term" value="F:carbohydrate binding"/>
    <property type="evidence" value="ECO:0007669"/>
    <property type="project" value="UniProtKB-ARBA"/>
</dbReference>
<evidence type="ECO:0000313" key="6">
    <source>
        <dbReference type="EMBL" id="PDQ19661.1"/>
    </source>
</evidence>
<evidence type="ECO:0000313" key="7">
    <source>
        <dbReference type="Proteomes" id="UP000219182"/>
    </source>
</evidence>
<dbReference type="PANTHER" id="PTHR46847:SF1">
    <property type="entry name" value="D-ALLOSE-BINDING PERIPLASMIC PROTEIN-RELATED"/>
    <property type="match status" value="1"/>
</dbReference>
<feature type="signal peptide" evidence="4">
    <location>
        <begin position="1"/>
        <end position="41"/>
    </location>
</feature>
<name>A0A2A6FDF1_9HYPH</name>